<comment type="caution">
    <text evidence="1">The sequence shown here is derived from an EMBL/GenBank/DDBJ whole genome shotgun (WGS) entry which is preliminary data.</text>
</comment>
<evidence type="ECO:0000313" key="1">
    <source>
        <dbReference type="EMBL" id="KAB2801658.1"/>
    </source>
</evidence>
<dbReference type="SUPFAM" id="SSF47413">
    <property type="entry name" value="lambda repressor-like DNA-binding domains"/>
    <property type="match status" value="1"/>
</dbReference>
<dbReference type="AlphaFoldDB" id="A0A6I0DRN9"/>
<evidence type="ECO:0000313" key="2">
    <source>
        <dbReference type="Proteomes" id="UP000441102"/>
    </source>
</evidence>
<protein>
    <submittedName>
        <fullName evidence="1">Helix-turn-helix domain-containing protein</fullName>
    </submittedName>
</protein>
<proteinExistence type="predicted"/>
<dbReference type="RefSeq" id="WP_151573038.1">
    <property type="nucleotide sequence ID" value="NZ_WBWM01000005.1"/>
</dbReference>
<dbReference type="GO" id="GO:0003677">
    <property type="term" value="F:DNA binding"/>
    <property type="evidence" value="ECO:0007669"/>
    <property type="project" value="InterPro"/>
</dbReference>
<dbReference type="InterPro" id="IPR031856">
    <property type="entry name" value="YdaS_toxin-like"/>
</dbReference>
<dbReference type="Gene3D" id="1.10.260.40">
    <property type="entry name" value="lambda repressor-like DNA-binding domains"/>
    <property type="match status" value="1"/>
</dbReference>
<name>A0A6I0DRN9_BRUAN</name>
<dbReference type="InterPro" id="IPR010982">
    <property type="entry name" value="Lambda_DNA-bd_dom_sf"/>
</dbReference>
<dbReference type="Proteomes" id="UP000441102">
    <property type="component" value="Unassembled WGS sequence"/>
</dbReference>
<gene>
    <name evidence="1" type="ORF">F9L06_08250</name>
</gene>
<accession>A0A6I0DRN9</accession>
<dbReference type="EMBL" id="WBWX01000002">
    <property type="protein sequence ID" value="KAB2801658.1"/>
    <property type="molecule type" value="Genomic_DNA"/>
</dbReference>
<organism evidence="1 2">
    <name type="scientific">Brucella anthropi</name>
    <name type="common">Ochrobactrum anthropi</name>
    <dbReference type="NCBI Taxonomy" id="529"/>
    <lineage>
        <taxon>Bacteria</taxon>
        <taxon>Pseudomonadati</taxon>
        <taxon>Pseudomonadota</taxon>
        <taxon>Alphaproteobacteria</taxon>
        <taxon>Hyphomicrobiales</taxon>
        <taxon>Brucellaceae</taxon>
        <taxon>Brucella/Ochrobactrum group</taxon>
        <taxon>Brucella</taxon>
    </lineage>
</organism>
<sequence length="75" mass="8055">MKPNLDPSGALKLAIDKAGSASALARHLRLTPSAVLQWDVVPPKRVLEVEAFTGVSRHALRPDIYGIKPFAEVPA</sequence>
<reference evidence="1 2" key="1">
    <citation type="submission" date="2019-09" db="EMBL/GenBank/DDBJ databases">
        <title>Taxonomic organization of the family Brucellaceae based on a phylogenomic approach.</title>
        <authorList>
            <person name="Leclercq S."/>
            <person name="Cloeckaert A."/>
            <person name="Zygmunt M.S."/>
        </authorList>
    </citation>
    <scope>NUCLEOTIDE SEQUENCE [LARGE SCALE GENOMIC DNA]</scope>
    <source>
        <strain evidence="1 2">CCUG 34461</strain>
    </source>
</reference>
<dbReference type="Pfam" id="PF15943">
    <property type="entry name" value="YdaS_toxin"/>
    <property type="match status" value="1"/>
</dbReference>